<organism evidence="1 2">
    <name type="scientific">Solimonas terrae</name>
    <dbReference type="NCBI Taxonomy" id="1396819"/>
    <lineage>
        <taxon>Bacteria</taxon>
        <taxon>Pseudomonadati</taxon>
        <taxon>Pseudomonadota</taxon>
        <taxon>Gammaproteobacteria</taxon>
        <taxon>Nevskiales</taxon>
        <taxon>Nevskiaceae</taxon>
        <taxon>Solimonas</taxon>
    </lineage>
</organism>
<reference evidence="1 2" key="1">
    <citation type="journal article" date="2014" name="Int. J. Syst. Evol. Microbiol.">
        <title>Solimonas terrae sp. nov., isolated from soil.</title>
        <authorList>
            <person name="Kim S.J."/>
            <person name="Moon J.Y."/>
            <person name="Weon H.Y."/>
            <person name="Ahn J.H."/>
            <person name="Chen W.M."/>
            <person name="Kwon S.W."/>
        </authorList>
    </citation>
    <scope>NUCLEOTIDE SEQUENCE [LARGE SCALE GENOMIC DNA]</scope>
    <source>
        <strain evidence="1 2">KIS83-12</strain>
    </source>
</reference>
<dbReference type="EMBL" id="JAAMOW010000009">
    <property type="protein sequence ID" value="NGY06495.1"/>
    <property type="molecule type" value="Genomic_DNA"/>
</dbReference>
<dbReference type="Proteomes" id="UP000472676">
    <property type="component" value="Unassembled WGS sequence"/>
</dbReference>
<evidence type="ECO:0000313" key="2">
    <source>
        <dbReference type="Proteomes" id="UP000472676"/>
    </source>
</evidence>
<protein>
    <submittedName>
        <fullName evidence="1">Uncharacterized protein</fullName>
    </submittedName>
</protein>
<evidence type="ECO:0000313" key="1">
    <source>
        <dbReference type="EMBL" id="NGY06495.1"/>
    </source>
</evidence>
<keyword evidence="2" id="KW-1185">Reference proteome</keyword>
<gene>
    <name evidence="1" type="ORF">G7Y85_17105</name>
</gene>
<dbReference type="AlphaFoldDB" id="A0A6M2BW54"/>
<comment type="caution">
    <text evidence="1">The sequence shown here is derived from an EMBL/GenBank/DDBJ whole genome shotgun (WGS) entry which is preliminary data.</text>
</comment>
<proteinExistence type="predicted"/>
<sequence>MVMVNRNSIAEEAARIVCVEALTDYRAAKMKALQRLGLPSRSTSLPDNAQIDLAVINYQQLFGGPAYFGHLQGLRSLALPLMRLLSGFEPRLTGGAVTGAVTIAHHLQLHVFADQSEAVDVFLIDRGFAFDITERRYRYSDGREESTPLLRLEIDGFGVDIAVFTLDDLRRAPLSPQDGRPCRRLNLAAAEALATAAT</sequence>
<name>A0A6M2BW54_9GAMM</name>
<accession>A0A6M2BW54</accession>